<dbReference type="Pfam" id="PF00751">
    <property type="entry name" value="DM"/>
    <property type="match status" value="1"/>
</dbReference>
<feature type="domain" description="DM" evidence="10">
    <location>
        <begin position="58"/>
        <end position="105"/>
    </location>
</feature>
<keyword evidence="2 8" id="KW-0479">Metal-binding</keyword>
<dbReference type="PANTHER" id="PTHR12322:SF118">
    <property type="entry name" value="DM DOMAIN-CONTAINING PROTEIN"/>
    <property type="match status" value="1"/>
</dbReference>
<dbReference type="Pfam" id="PF15791">
    <property type="entry name" value="DMRT-like"/>
    <property type="match status" value="1"/>
</dbReference>
<dbReference type="RefSeq" id="XP_020859684.1">
    <property type="nucleotide sequence ID" value="XM_021004025.1"/>
</dbReference>
<evidence type="ECO:0000256" key="9">
    <source>
        <dbReference type="SAM" id="MobiDB-lite"/>
    </source>
</evidence>
<dbReference type="InterPro" id="IPR031577">
    <property type="entry name" value="DMRT-C1/C2_C"/>
</dbReference>
<dbReference type="FunFam" id="4.10.1040.10:FF:000001">
    <property type="entry name" value="doublesex- and mab-3-related transcription factor 1"/>
    <property type="match status" value="1"/>
</dbReference>
<organism evidence="11 12">
    <name type="scientific">Phascolarctos cinereus</name>
    <name type="common">Koala</name>
    <dbReference type="NCBI Taxonomy" id="38626"/>
    <lineage>
        <taxon>Eukaryota</taxon>
        <taxon>Metazoa</taxon>
        <taxon>Chordata</taxon>
        <taxon>Craniata</taxon>
        <taxon>Vertebrata</taxon>
        <taxon>Euteleostomi</taxon>
        <taxon>Mammalia</taxon>
        <taxon>Metatheria</taxon>
        <taxon>Diprotodontia</taxon>
        <taxon>Phascolarctidae</taxon>
        <taxon>Phascolarctos</taxon>
    </lineage>
</organism>
<protein>
    <submittedName>
        <fullName evidence="12">Doublesex- and mab-3-related transcription factor C2</fullName>
    </submittedName>
</protein>
<dbReference type="InterPro" id="IPR001275">
    <property type="entry name" value="DM_DNA-bd"/>
</dbReference>
<accession>A0A6P5LTS0</accession>
<evidence type="ECO:0000256" key="1">
    <source>
        <dbReference type="ARBA" id="ARBA00006834"/>
    </source>
</evidence>
<dbReference type="PROSITE" id="PS50809">
    <property type="entry name" value="DM_2"/>
    <property type="match status" value="1"/>
</dbReference>
<dbReference type="AlphaFoldDB" id="A0A6P5LTS0"/>
<dbReference type="InterPro" id="IPR026607">
    <property type="entry name" value="DMRT"/>
</dbReference>
<comment type="similarity">
    <text evidence="1">Belongs to the DMRT family.</text>
</comment>
<proteinExistence type="inferred from homology"/>
<feature type="compositionally biased region" description="Pro residues" evidence="9">
    <location>
        <begin position="314"/>
        <end position="325"/>
    </location>
</feature>
<keyword evidence="4" id="KW-0805">Transcription regulation</keyword>
<dbReference type="PROSITE" id="PS40000">
    <property type="entry name" value="DM_1"/>
    <property type="match status" value="1"/>
</dbReference>
<feature type="compositionally biased region" description="Polar residues" evidence="9">
    <location>
        <begin position="33"/>
        <end position="56"/>
    </location>
</feature>
<evidence type="ECO:0000256" key="3">
    <source>
        <dbReference type="ARBA" id="ARBA00022833"/>
    </source>
</evidence>
<keyword evidence="6" id="KW-0804">Transcription</keyword>
<evidence type="ECO:0000259" key="10">
    <source>
        <dbReference type="PROSITE" id="PS50809"/>
    </source>
</evidence>
<keyword evidence="3 8" id="KW-0862">Zinc</keyword>
<keyword evidence="5 8" id="KW-0238">DNA-binding</keyword>
<dbReference type="Proteomes" id="UP000515140">
    <property type="component" value="Unplaced"/>
</dbReference>
<dbReference type="SUPFAM" id="SSF82927">
    <property type="entry name" value="Cysteine-rich DNA binding domain, (DM domain)"/>
    <property type="match status" value="1"/>
</dbReference>
<feature type="region of interest" description="Disordered" evidence="9">
    <location>
        <begin position="114"/>
        <end position="145"/>
    </location>
</feature>
<dbReference type="GO" id="GO:0000978">
    <property type="term" value="F:RNA polymerase II cis-regulatory region sequence-specific DNA binding"/>
    <property type="evidence" value="ECO:0007669"/>
    <property type="project" value="TreeGrafter"/>
</dbReference>
<sequence length="377" mass="39682">MPRPLALGSTAPSSPLPRRLSSMEADGAPGVQNCPSDSTTGDGATPPAGQTLSRAPTCTRCRNHGITAAIKGHKHLCLFRDCECHKCILILERRRVMAAQVALRRQQEAQLKNRAAPLKISNRGKRGPAPPRAPAGKENVSPQPEGALQGAPLALLIPLEKDSTPQALLLSRPLDTVPLSWHPGPWLSSPLSVSPPLRCHLLYQEPGVALHPFPGFDSDSSLYLANHGALPVCLGQGQLLMAAMPEEPSGLSNLAQPCSALILEPCGLADPLLLQPQAPGASTLAWASASEEHRLQREAAEALVGLRDSSLPPRNLPPPEDPPTPARGTLLCPCSPSGPATPREDKEAEEEGSLLRPSQAPSVALHIGRIGSISLLG</sequence>
<gene>
    <name evidence="12" type="primary">DMRTC2</name>
</gene>
<dbReference type="CTD" id="63946"/>
<dbReference type="FunCoup" id="A0A6P5LTS0">
    <property type="interactions" value="16"/>
</dbReference>
<dbReference type="GeneID" id="110220130"/>
<evidence type="ECO:0000256" key="5">
    <source>
        <dbReference type="ARBA" id="ARBA00023125"/>
    </source>
</evidence>
<keyword evidence="7 8" id="KW-0539">Nucleus</keyword>
<feature type="region of interest" description="Disordered" evidence="9">
    <location>
        <begin position="307"/>
        <end position="361"/>
    </location>
</feature>
<dbReference type="SMART" id="SM00301">
    <property type="entry name" value="DM"/>
    <property type="match status" value="1"/>
</dbReference>
<dbReference type="GO" id="GO:0000981">
    <property type="term" value="F:DNA-binding transcription factor activity, RNA polymerase II-specific"/>
    <property type="evidence" value="ECO:0007669"/>
    <property type="project" value="TreeGrafter"/>
</dbReference>
<dbReference type="PANTHER" id="PTHR12322">
    <property type="entry name" value="DOUBLESEX AND MAB-3 RELATED TRANSCRIPTION FACTOR DMRT"/>
    <property type="match status" value="1"/>
</dbReference>
<feature type="compositionally biased region" description="Low complexity" evidence="9">
    <location>
        <begin position="12"/>
        <end position="22"/>
    </location>
</feature>
<dbReference type="GO" id="GO:0005634">
    <property type="term" value="C:nucleus"/>
    <property type="evidence" value="ECO:0007669"/>
    <property type="project" value="UniProtKB-SubCell"/>
</dbReference>
<feature type="region of interest" description="Disordered" evidence="9">
    <location>
        <begin position="1"/>
        <end position="56"/>
    </location>
</feature>
<feature type="DNA-binding region" description="DM" evidence="8">
    <location>
        <begin position="58"/>
        <end position="105"/>
    </location>
</feature>
<comment type="subcellular location">
    <subcellularLocation>
        <location evidence="8">Nucleus</location>
    </subcellularLocation>
</comment>
<dbReference type="GO" id="GO:0046872">
    <property type="term" value="F:metal ion binding"/>
    <property type="evidence" value="ECO:0007669"/>
    <property type="project" value="UniProtKB-KW"/>
</dbReference>
<dbReference type="KEGG" id="pcw:110220130"/>
<evidence type="ECO:0000313" key="11">
    <source>
        <dbReference type="Proteomes" id="UP000515140"/>
    </source>
</evidence>
<evidence type="ECO:0000256" key="2">
    <source>
        <dbReference type="ARBA" id="ARBA00022723"/>
    </source>
</evidence>
<dbReference type="InterPro" id="IPR036407">
    <property type="entry name" value="DM_DNA-bd_sf"/>
</dbReference>
<dbReference type="GO" id="GO:0007548">
    <property type="term" value="P:sex differentiation"/>
    <property type="evidence" value="ECO:0007669"/>
    <property type="project" value="TreeGrafter"/>
</dbReference>
<evidence type="ECO:0000313" key="12">
    <source>
        <dbReference type="RefSeq" id="XP_020859684.1"/>
    </source>
</evidence>
<dbReference type="Gene3D" id="4.10.1040.10">
    <property type="entry name" value="DM DNA-binding domain"/>
    <property type="match status" value="1"/>
</dbReference>
<evidence type="ECO:0000256" key="7">
    <source>
        <dbReference type="ARBA" id="ARBA00023242"/>
    </source>
</evidence>
<evidence type="ECO:0000256" key="6">
    <source>
        <dbReference type="ARBA" id="ARBA00023163"/>
    </source>
</evidence>
<dbReference type="InParanoid" id="A0A6P5LTS0"/>
<evidence type="ECO:0000256" key="8">
    <source>
        <dbReference type="PROSITE-ProRule" id="PRU00070"/>
    </source>
</evidence>
<evidence type="ECO:0000256" key="4">
    <source>
        <dbReference type="ARBA" id="ARBA00023015"/>
    </source>
</evidence>
<name>A0A6P5LTS0_PHACI</name>
<reference evidence="12" key="1">
    <citation type="submission" date="2025-08" db="UniProtKB">
        <authorList>
            <consortium name="RefSeq"/>
        </authorList>
    </citation>
    <scope>IDENTIFICATION</scope>
    <source>
        <tissue evidence="12">Spleen</tissue>
    </source>
</reference>
<keyword evidence="11" id="KW-1185">Reference proteome</keyword>